<dbReference type="GeneID" id="19976436"/>
<dbReference type="SMART" id="SM00355">
    <property type="entry name" value="ZnF_C2H2"/>
    <property type="match status" value="3"/>
</dbReference>
<dbReference type="GO" id="GO:0008270">
    <property type="term" value="F:zinc ion binding"/>
    <property type="evidence" value="ECO:0007669"/>
    <property type="project" value="UniProtKB-KW"/>
</dbReference>
<keyword evidence="7" id="KW-0539">Nucleus</keyword>
<dbReference type="AlphaFoldDB" id="W2S959"/>
<keyword evidence="3 8" id="KW-0863">Zinc-finger</keyword>
<dbReference type="RefSeq" id="XP_008711994.1">
    <property type="nucleotide sequence ID" value="XM_008713772.1"/>
</dbReference>
<evidence type="ECO:0000256" key="7">
    <source>
        <dbReference type="ARBA" id="ARBA00023242"/>
    </source>
</evidence>
<evidence type="ECO:0000256" key="3">
    <source>
        <dbReference type="ARBA" id="ARBA00022771"/>
    </source>
</evidence>
<dbReference type="SUPFAM" id="SSF57667">
    <property type="entry name" value="beta-beta-alpha zinc fingers"/>
    <property type="match status" value="1"/>
</dbReference>
<name>W2S959_CYPE1</name>
<dbReference type="InterPro" id="IPR051061">
    <property type="entry name" value="Zinc_finger_trans_reg"/>
</dbReference>
<dbReference type="PROSITE" id="PS00028">
    <property type="entry name" value="ZINC_FINGER_C2H2_1"/>
    <property type="match status" value="1"/>
</dbReference>
<dbReference type="InterPro" id="IPR013087">
    <property type="entry name" value="Znf_C2H2_type"/>
</dbReference>
<dbReference type="Proteomes" id="UP000030752">
    <property type="component" value="Unassembled WGS sequence"/>
</dbReference>
<evidence type="ECO:0000256" key="6">
    <source>
        <dbReference type="ARBA" id="ARBA00023163"/>
    </source>
</evidence>
<dbReference type="PANTHER" id="PTHR46179">
    <property type="entry name" value="ZINC FINGER PROTEIN"/>
    <property type="match status" value="1"/>
</dbReference>
<gene>
    <name evidence="11" type="ORF">HMPREF1541_09097</name>
</gene>
<dbReference type="InterPro" id="IPR036236">
    <property type="entry name" value="Znf_C2H2_sf"/>
</dbReference>
<evidence type="ECO:0000256" key="4">
    <source>
        <dbReference type="ARBA" id="ARBA00022833"/>
    </source>
</evidence>
<organism evidence="11 12">
    <name type="scientific">Cyphellophora europaea (strain CBS 101466)</name>
    <name type="common">Phialophora europaea</name>
    <dbReference type="NCBI Taxonomy" id="1220924"/>
    <lineage>
        <taxon>Eukaryota</taxon>
        <taxon>Fungi</taxon>
        <taxon>Dikarya</taxon>
        <taxon>Ascomycota</taxon>
        <taxon>Pezizomycotina</taxon>
        <taxon>Eurotiomycetes</taxon>
        <taxon>Chaetothyriomycetidae</taxon>
        <taxon>Chaetothyriales</taxon>
        <taxon>Cyphellophoraceae</taxon>
        <taxon>Cyphellophora</taxon>
    </lineage>
</organism>
<comment type="subcellular location">
    <subcellularLocation>
        <location evidence="1">Nucleus</location>
    </subcellularLocation>
</comment>
<keyword evidence="4" id="KW-0862">Zinc</keyword>
<dbReference type="Gene3D" id="3.30.160.60">
    <property type="entry name" value="Classic Zinc Finger"/>
    <property type="match status" value="1"/>
</dbReference>
<dbReference type="PANTHER" id="PTHR46179:SF13">
    <property type="entry name" value="C2H2-TYPE DOMAIN-CONTAINING PROTEIN"/>
    <property type="match status" value="1"/>
</dbReference>
<dbReference type="GO" id="GO:0005634">
    <property type="term" value="C:nucleus"/>
    <property type="evidence" value="ECO:0007669"/>
    <property type="project" value="UniProtKB-SubCell"/>
</dbReference>
<feature type="region of interest" description="Disordered" evidence="9">
    <location>
        <begin position="428"/>
        <end position="514"/>
    </location>
</feature>
<evidence type="ECO:0000313" key="11">
    <source>
        <dbReference type="EMBL" id="ETN45266.1"/>
    </source>
</evidence>
<accession>W2S959</accession>
<reference evidence="11 12" key="1">
    <citation type="submission" date="2013-03" db="EMBL/GenBank/DDBJ databases">
        <title>The Genome Sequence of Phialophora europaea CBS 101466.</title>
        <authorList>
            <consortium name="The Broad Institute Genomics Platform"/>
            <person name="Cuomo C."/>
            <person name="de Hoog S."/>
            <person name="Gorbushina A."/>
            <person name="Walker B."/>
            <person name="Young S.K."/>
            <person name="Zeng Q."/>
            <person name="Gargeya S."/>
            <person name="Fitzgerald M."/>
            <person name="Haas B."/>
            <person name="Abouelleil A."/>
            <person name="Allen A.W."/>
            <person name="Alvarado L."/>
            <person name="Arachchi H.M."/>
            <person name="Berlin A.M."/>
            <person name="Chapman S.B."/>
            <person name="Gainer-Dewar J."/>
            <person name="Goldberg J."/>
            <person name="Griggs A."/>
            <person name="Gujja S."/>
            <person name="Hansen M."/>
            <person name="Howarth C."/>
            <person name="Imamovic A."/>
            <person name="Ireland A."/>
            <person name="Larimer J."/>
            <person name="McCowan C."/>
            <person name="Murphy C."/>
            <person name="Pearson M."/>
            <person name="Poon T.W."/>
            <person name="Priest M."/>
            <person name="Roberts A."/>
            <person name="Saif S."/>
            <person name="Shea T."/>
            <person name="Sisk P."/>
            <person name="Sykes S."/>
            <person name="Wortman J."/>
            <person name="Nusbaum C."/>
            <person name="Birren B."/>
        </authorList>
    </citation>
    <scope>NUCLEOTIDE SEQUENCE [LARGE SCALE GENOMIC DNA]</scope>
    <source>
        <strain evidence="11 12">CBS 101466</strain>
    </source>
</reference>
<dbReference type="GO" id="GO:0006357">
    <property type="term" value="P:regulation of transcription by RNA polymerase II"/>
    <property type="evidence" value="ECO:0007669"/>
    <property type="project" value="TreeGrafter"/>
</dbReference>
<evidence type="ECO:0000256" key="8">
    <source>
        <dbReference type="PROSITE-ProRule" id="PRU00042"/>
    </source>
</evidence>
<feature type="domain" description="C2H2-type" evidence="10">
    <location>
        <begin position="111"/>
        <end position="134"/>
    </location>
</feature>
<dbReference type="PROSITE" id="PS50157">
    <property type="entry name" value="ZINC_FINGER_C2H2_2"/>
    <property type="match status" value="1"/>
</dbReference>
<keyword evidence="12" id="KW-1185">Reference proteome</keyword>
<evidence type="ECO:0000256" key="2">
    <source>
        <dbReference type="ARBA" id="ARBA00022723"/>
    </source>
</evidence>
<evidence type="ECO:0000313" key="12">
    <source>
        <dbReference type="Proteomes" id="UP000030752"/>
    </source>
</evidence>
<evidence type="ECO:0000256" key="1">
    <source>
        <dbReference type="ARBA" id="ARBA00004123"/>
    </source>
</evidence>
<sequence length="618" mass="69369">MERAPSNECMLVCDAGGGTVDIEPYSLRRSPDDIVCSSSTSRHRFVVAVDFGTTYSGVAWALKQPPEPVDSSILEDEWNCLEDESLQPALDLEPRAAGRTLYTKRGYLPELACLYCGNVFKTASDAKKHQMTHAKPFRCSNTGCSRNTDGFATSNDLARHERSVHIRSIEGGGIGAFKCFAPGCAKAEKIWPRKDNFRQHLQRMHSDTDIKKLLAIADSWNPDKTDKACEQKDSVQENDLFPYRQANEGVRSLTFVADLNVQDLKALTTTTDGRNHVNHLPIQRKRSPDDDDHDGQYGFRFQEDESKYSSTKLLPQVGPPLAQQFRRKGARQSSTSDEDSFTHIQCWIPAAHIDLVVLATYLKEFIDDTATIKPSPNPATSSKQGYTIGARNTLSAGCRDILEDSRAWEREKQRREYRRDPYAYNESDTWHARHKHEASPGNVNPRRHQRSGGSVVASKAQEHQSERVGPSDTLESKWPAVERMAPHKGQSRQEFGKQPSQHHIQTGFPPNISQAEFKDDKRTKLGRPSDIVARGKGVASIYAIWSKAIERTCINCNNCNNLEPQLTGPCNNALEPFPEWASTLSSECPLIRSKSLLIKGMITDQRTIEKLFGQIWVI</sequence>
<evidence type="ECO:0000256" key="5">
    <source>
        <dbReference type="ARBA" id="ARBA00023015"/>
    </source>
</evidence>
<proteinExistence type="predicted"/>
<dbReference type="OrthoDB" id="6077919at2759"/>
<keyword evidence="6" id="KW-0804">Transcription</keyword>
<protein>
    <recommendedName>
        <fullName evidence="10">C2H2-type domain-containing protein</fullName>
    </recommendedName>
</protein>
<dbReference type="InParanoid" id="W2S959"/>
<evidence type="ECO:0000256" key="9">
    <source>
        <dbReference type="SAM" id="MobiDB-lite"/>
    </source>
</evidence>
<keyword evidence="2" id="KW-0479">Metal-binding</keyword>
<dbReference type="EMBL" id="KB822712">
    <property type="protein sequence ID" value="ETN45266.1"/>
    <property type="molecule type" value="Genomic_DNA"/>
</dbReference>
<dbReference type="VEuPathDB" id="FungiDB:HMPREF1541_09097"/>
<dbReference type="HOGENOM" id="CLU_442116_0_0_1"/>
<evidence type="ECO:0000259" key="10">
    <source>
        <dbReference type="PROSITE" id="PS50157"/>
    </source>
</evidence>
<dbReference type="STRING" id="1220924.W2S959"/>
<keyword evidence="5" id="KW-0805">Transcription regulation</keyword>
<feature type="region of interest" description="Disordered" evidence="9">
    <location>
        <begin position="272"/>
        <end position="336"/>
    </location>
</feature>